<sequence length="150" mass="17030">MKLLPRYYCQCNIQYSLHRHALGNFDASPDFMNALSVHIAHDLLETTMMLGILKFVGLVLSDSLERYFSYSNWLVRYKLLPGLLTEAVYCCLTFVEELPSSPICVASASCCNSGMLGRLYARQSHHIAHPRYTVGKVKLRTFVLPLRSPN</sequence>
<proteinExistence type="predicted"/>
<gene>
    <name evidence="1" type="ORF">TSUD_291330</name>
</gene>
<dbReference type="AlphaFoldDB" id="A0A2Z6PHR9"/>
<dbReference type="EMBL" id="DF974109">
    <property type="protein sequence ID" value="GAU45249.1"/>
    <property type="molecule type" value="Genomic_DNA"/>
</dbReference>
<protein>
    <submittedName>
        <fullName evidence="1">Uncharacterized protein</fullName>
    </submittedName>
</protein>
<reference evidence="2" key="1">
    <citation type="journal article" date="2017" name="Front. Plant Sci.">
        <title>Climate Clever Clovers: New Paradigm to Reduce the Environmental Footprint of Ruminants by Breeding Low Methanogenic Forages Utilizing Haplotype Variation.</title>
        <authorList>
            <person name="Kaur P."/>
            <person name="Appels R."/>
            <person name="Bayer P.E."/>
            <person name="Keeble-Gagnere G."/>
            <person name="Wang J."/>
            <person name="Hirakawa H."/>
            <person name="Shirasawa K."/>
            <person name="Vercoe P."/>
            <person name="Stefanova K."/>
            <person name="Durmic Z."/>
            <person name="Nichols P."/>
            <person name="Revell C."/>
            <person name="Isobe S.N."/>
            <person name="Edwards D."/>
            <person name="Erskine W."/>
        </authorList>
    </citation>
    <scope>NUCLEOTIDE SEQUENCE [LARGE SCALE GENOMIC DNA]</scope>
    <source>
        <strain evidence="2">cv. Daliak</strain>
    </source>
</reference>
<keyword evidence="2" id="KW-1185">Reference proteome</keyword>
<name>A0A2Z6PHR9_TRISU</name>
<dbReference type="OrthoDB" id="1452627at2759"/>
<organism evidence="1 2">
    <name type="scientific">Trifolium subterraneum</name>
    <name type="common">Subterranean clover</name>
    <dbReference type="NCBI Taxonomy" id="3900"/>
    <lineage>
        <taxon>Eukaryota</taxon>
        <taxon>Viridiplantae</taxon>
        <taxon>Streptophyta</taxon>
        <taxon>Embryophyta</taxon>
        <taxon>Tracheophyta</taxon>
        <taxon>Spermatophyta</taxon>
        <taxon>Magnoliopsida</taxon>
        <taxon>eudicotyledons</taxon>
        <taxon>Gunneridae</taxon>
        <taxon>Pentapetalae</taxon>
        <taxon>rosids</taxon>
        <taxon>fabids</taxon>
        <taxon>Fabales</taxon>
        <taxon>Fabaceae</taxon>
        <taxon>Papilionoideae</taxon>
        <taxon>50 kb inversion clade</taxon>
        <taxon>NPAAA clade</taxon>
        <taxon>Hologalegina</taxon>
        <taxon>IRL clade</taxon>
        <taxon>Trifolieae</taxon>
        <taxon>Trifolium</taxon>
    </lineage>
</organism>
<accession>A0A2Z6PHR9</accession>
<evidence type="ECO:0000313" key="2">
    <source>
        <dbReference type="Proteomes" id="UP000242715"/>
    </source>
</evidence>
<evidence type="ECO:0000313" key="1">
    <source>
        <dbReference type="EMBL" id="GAU45249.1"/>
    </source>
</evidence>
<dbReference type="Proteomes" id="UP000242715">
    <property type="component" value="Unassembled WGS sequence"/>
</dbReference>